<comment type="subcellular location">
    <subcellularLocation>
        <location evidence="1">Membrane</location>
        <topology evidence="1">Multi-pass membrane protein</topology>
    </subcellularLocation>
</comment>
<dbReference type="EMBL" id="DTPE01000204">
    <property type="protein sequence ID" value="HGE75493.1"/>
    <property type="molecule type" value="Genomic_DNA"/>
</dbReference>
<gene>
    <name evidence="6" type="ORF">ENX73_05155</name>
</gene>
<keyword evidence="3 5" id="KW-1133">Transmembrane helix</keyword>
<evidence type="ECO:0000256" key="1">
    <source>
        <dbReference type="ARBA" id="ARBA00004141"/>
    </source>
</evidence>
<keyword evidence="2 5" id="KW-0812">Transmembrane</keyword>
<dbReference type="PANTHER" id="PTHR43359">
    <property type="entry name" value="FORMATE HYDROGENLYASE SUBUNIT 4"/>
    <property type="match status" value="1"/>
</dbReference>
<feature type="transmembrane region" description="Helical" evidence="5">
    <location>
        <begin position="293"/>
        <end position="313"/>
    </location>
</feature>
<evidence type="ECO:0000256" key="2">
    <source>
        <dbReference type="ARBA" id="ARBA00022692"/>
    </source>
</evidence>
<comment type="caution">
    <text evidence="6">The sequence shown here is derived from an EMBL/GenBank/DDBJ whole genome shotgun (WGS) entry which is preliminary data.</text>
</comment>
<dbReference type="InterPro" id="IPR001694">
    <property type="entry name" value="NADH_UbQ_OxRdtase_su1/FPO"/>
</dbReference>
<proteinExistence type="predicted"/>
<dbReference type="GO" id="GO:0005886">
    <property type="term" value="C:plasma membrane"/>
    <property type="evidence" value="ECO:0007669"/>
    <property type="project" value="TreeGrafter"/>
</dbReference>
<evidence type="ECO:0000256" key="5">
    <source>
        <dbReference type="SAM" id="Phobius"/>
    </source>
</evidence>
<feature type="transmembrane region" description="Helical" evidence="5">
    <location>
        <begin position="235"/>
        <end position="253"/>
    </location>
</feature>
<dbReference type="Pfam" id="PF00146">
    <property type="entry name" value="NADHdh"/>
    <property type="match status" value="1"/>
</dbReference>
<feature type="transmembrane region" description="Helical" evidence="5">
    <location>
        <begin position="174"/>
        <end position="192"/>
    </location>
</feature>
<evidence type="ECO:0000256" key="3">
    <source>
        <dbReference type="ARBA" id="ARBA00022989"/>
    </source>
</evidence>
<reference evidence="6" key="1">
    <citation type="journal article" date="2020" name="mSystems">
        <title>Genome- and Community-Level Interaction Insights into Carbon Utilization and Element Cycling Functions of Hydrothermarchaeota in Hydrothermal Sediment.</title>
        <authorList>
            <person name="Zhou Z."/>
            <person name="Liu Y."/>
            <person name="Xu W."/>
            <person name="Pan J."/>
            <person name="Luo Z.H."/>
            <person name="Li M."/>
        </authorList>
    </citation>
    <scope>NUCLEOTIDE SEQUENCE [LARGE SCALE GENOMIC DNA]</scope>
    <source>
        <strain evidence="6">SpSt-966</strain>
    </source>
</reference>
<keyword evidence="4 5" id="KW-0472">Membrane</keyword>
<sequence length="315" mass="35246">MYFLIILSVIQLVYVLALAPLIAGLIATIEERIESKKGPSIFQPYYDLFKLFRKESVVPSAASPLFRIGPYVTFALYMLLTLVLPIITAFPLQFGPVVDFIGGGLTFGAAATFKKLTALDSRNNYSHLGTSRSASIGALSEPITVLIFIILGVISQTNNPYVINNVLQTSTSWYLSLVHWFVAAAFFMVLLVETGKLPIESHSTAELGAIDQSMEMEYSGTDLAFFKWGGYAKQFLLMSVFLNVYTVPFWVPMRMNFNAVFIYMGIQLLKLIALSIVFSFLEETVSKFRLFKNFDYISIAFAMAFLSFLAFNVSR</sequence>
<accession>A0A7V3RF24</accession>
<evidence type="ECO:0000313" key="6">
    <source>
        <dbReference type="EMBL" id="HGE75493.1"/>
    </source>
</evidence>
<organism evidence="6">
    <name type="scientific">Mesoaciditoga lauensis</name>
    <dbReference type="NCBI Taxonomy" id="1495039"/>
    <lineage>
        <taxon>Bacteria</taxon>
        <taxon>Thermotogati</taxon>
        <taxon>Thermotogota</taxon>
        <taxon>Thermotogae</taxon>
        <taxon>Mesoaciditogales</taxon>
        <taxon>Mesoaciditogaceae</taxon>
        <taxon>Mesoaciditoga</taxon>
    </lineage>
</organism>
<dbReference type="PANTHER" id="PTHR43359:SF1">
    <property type="entry name" value="FORMATE HYDROGENLYASE SUBUNIT 4-RELATED"/>
    <property type="match status" value="1"/>
</dbReference>
<name>A0A7V3RF24_9BACT</name>
<feature type="transmembrane region" description="Helical" evidence="5">
    <location>
        <begin position="259"/>
        <end position="281"/>
    </location>
</feature>
<protein>
    <submittedName>
        <fullName evidence="6">Formate hydrogenlyase subunit 4</fullName>
    </submittedName>
</protein>
<feature type="transmembrane region" description="Helical" evidence="5">
    <location>
        <begin position="6"/>
        <end position="27"/>
    </location>
</feature>
<dbReference type="GO" id="GO:0016829">
    <property type="term" value="F:lyase activity"/>
    <property type="evidence" value="ECO:0007669"/>
    <property type="project" value="UniProtKB-KW"/>
</dbReference>
<feature type="transmembrane region" description="Helical" evidence="5">
    <location>
        <begin position="94"/>
        <end position="113"/>
    </location>
</feature>
<evidence type="ECO:0000256" key="4">
    <source>
        <dbReference type="ARBA" id="ARBA00023136"/>
    </source>
</evidence>
<feature type="transmembrane region" description="Helical" evidence="5">
    <location>
        <begin position="134"/>
        <end position="154"/>
    </location>
</feature>
<dbReference type="AlphaFoldDB" id="A0A7V3RF24"/>
<keyword evidence="6" id="KW-0456">Lyase</keyword>
<dbReference type="InterPro" id="IPR052561">
    <property type="entry name" value="ComplexI_Subunit1"/>
</dbReference>
<feature type="transmembrane region" description="Helical" evidence="5">
    <location>
        <begin position="68"/>
        <end position="88"/>
    </location>
</feature>